<dbReference type="AlphaFoldDB" id="A0AAU9EU09"/>
<dbReference type="InterPro" id="IPR029058">
    <property type="entry name" value="AB_hydrolase_fold"/>
</dbReference>
<dbReference type="PANTHER" id="PTHR42103">
    <property type="entry name" value="ALPHA/BETA-HYDROLASES SUPERFAMILY PROTEIN"/>
    <property type="match status" value="1"/>
</dbReference>
<dbReference type="PANTHER" id="PTHR42103:SF2">
    <property type="entry name" value="AB HYDROLASE-1 DOMAIN-CONTAINING PROTEIN"/>
    <property type="match status" value="1"/>
</dbReference>
<dbReference type="GO" id="GO:0016787">
    <property type="term" value="F:hydrolase activity"/>
    <property type="evidence" value="ECO:0007669"/>
    <property type="project" value="InterPro"/>
</dbReference>
<sequence>MSQRRVAIAVDRQVSLEARLDLPAQAGGAALILHPHPLFGGSMDNNVVQALAGACAEAGWASLRINFRGVGRSTGHHDQGLGEQDDVLAAAAWLAGEVPGPLVLMGYSFGSLMGAKAAARVAGLAGGLWVSPPYTLGDLPPWPVNSGPLLVITGDNDEYGNLPRLQAYIQAMGALGTLNLHQGGDHFWWEGLSALKRQAVDFLAALNG</sequence>
<name>A0AAU9EU09_9BACT</name>
<dbReference type="EMBL" id="AP028679">
    <property type="protein sequence ID" value="BEQ13288.1"/>
    <property type="molecule type" value="Genomic_DNA"/>
</dbReference>
<dbReference type="InterPro" id="IPR000383">
    <property type="entry name" value="Xaa-Pro-like_dom"/>
</dbReference>
<dbReference type="Pfam" id="PF02129">
    <property type="entry name" value="Peptidase_S15"/>
    <property type="match status" value="1"/>
</dbReference>
<feature type="domain" description="Xaa-Pro dipeptidyl-peptidase-like" evidence="1">
    <location>
        <begin position="14"/>
        <end position="122"/>
    </location>
</feature>
<organism evidence="2 3">
    <name type="scientific">Desulfoferula mesophila</name>
    <dbReference type="NCBI Taxonomy" id="3058419"/>
    <lineage>
        <taxon>Bacteria</taxon>
        <taxon>Pseudomonadati</taxon>
        <taxon>Thermodesulfobacteriota</taxon>
        <taxon>Desulfarculia</taxon>
        <taxon>Desulfarculales</taxon>
        <taxon>Desulfarculaceae</taxon>
        <taxon>Desulfoferula</taxon>
    </lineage>
</organism>
<dbReference type="Proteomes" id="UP001366166">
    <property type="component" value="Chromosome"/>
</dbReference>
<accession>A0AAU9EU09</accession>
<evidence type="ECO:0000313" key="3">
    <source>
        <dbReference type="Proteomes" id="UP001366166"/>
    </source>
</evidence>
<dbReference type="SUPFAM" id="SSF53474">
    <property type="entry name" value="alpha/beta-Hydrolases"/>
    <property type="match status" value="1"/>
</dbReference>
<dbReference type="RefSeq" id="WP_338604842.1">
    <property type="nucleotide sequence ID" value="NZ_AP028679.1"/>
</dbReference>
<proteinExistence type="predicted"/>
<evidence type="ECO:0000313" key="2">
    <source>
        <dbReference type="EMBL" id="BEQ13288.1"/>
    </source>
</evidence>
<protein>
    <recommendedName>
        <fullName evidence="1">Xaa-Pro dipeptidyl-peptidase-like domain-containing protein</fullName>
    </recommendedName>
</protein>
<keyword evidence="3" id="KW-1185">Reference proteome</keyword>
<gene>
    <name evidence="2" type="ORF">FAK_03540</name>
</gene>
<dbReference type="Gene3D" id="3.40.50.1820">
    <property type="entry name" value="alpha/beta hydrolase"/>
    <property type="match status" value="1"/>
</dbReference>
<reference evidence="3" key="1">
    <citation type="journal article" date="2023" name="Arch. Microbiol.">
        <title>Desulfoferula mesophilus gen. nov. sp. nov., a mesophilic sulfate-reducing bacterium isolated from a brackish lake sediment.</title>
        <authorList>
            <person name="Watanabe T."/>
            <person name="Yabe T."/>
            <person name="Tsuji J.M."/>
            <person name="Fukui M."/>
        </authorList>
    </citation>
    <scope>NUCLEOTIDE SEQUENCE [LARGE SCALE GENOMIC DNA]</scope>
    <source>
        <strain evidence="3">12FAK</strain>
    </source>
</reference>
<dbReference type="KEGG" id="dmp:FAK_03540"/>
<evidence type="ECO:0000259" key="1">
    <source>
        <dbReference type="Pfam" id="PF02129"/>
    </source>
</evidence>